<protein>
    <submittedName>
        <fullName evidence="5">Uncharacterized protein</fullName>
    </submittedName>
</protein>
<dbReference type="OrthoDB" id="5294075at2"/>
<dbReference type="PROSITE" id="PS50005">
    <property type="entry name" value="TPR"/>
    <property type="match status" value="1"/>
</dbReference>
<dbReference type="Gene3D" id="1.25.40.10">
    <property type="entry name" value="Tetratricopeptide repeat domain"/>
    <property type="match status" value="1"/>
</dbReference>
<evidence type="ECO:0000256" key="4">
    <source>
        <dbReference type="SAM" id="SignalP"/>
    </source>
</evidence>
<dbReference type="RefSeq" id="WP_047214339.1">
    <property type="nucleotide sequence ID" value="NZ_CP011568.3"/>
</dbReference>
<evidence type="ECO:0000256" key="1">
    <source>
        <dbReference type="ARBA" id="ARBA00022737"/>
    </source>
</evidence>
<dbReference type="SUPFAM" id="SSF48452">
    <property type="entry name" value="TPR-like"/>
    <property type="match status" value="1"/>
</dbReference>
<dbReference type="SMART" id="SM00028">
    <property type="entry name" value="TPR"/>
    <property type="match status" value="2"/>
</dbReference>
<proteinExistence type="predicted"/>
<feature type="chain" id="PRO_5002553617" evidence="4">
    <location>
        <begin position="29"/>
        <end position="202"/>
    </location>
</feature>
<keyword evidence="6" id="KW-1185">Reference proteome</keyword>
<evidence type="ECO:0000256" key="2">
    <source>
        <dbReference type="ARBA" id="ARBA00022803"/>
    </source>
</evidence>
<dbReference type="KEGG" id="ptx:ABW99_10020"/>
<feature type="repeat" description="TPR" evidence="3">
    <location>
        <begin position="102"/>
        <end position="135"/>
    </location>
</feature>
<dbReference type="Proteomes" id="UP000036700">
    <property type="component" value="Chromosome"/>
</dbReference>
<evidence type="ECO:0000256" key="3">
    <source>
        <dbReference type="PROSITE-ProRule" id="PRU00339"/>
    </source>
</evidence>
<dbReference type="PROSITE" id="PS50293">
    <property type="entry name" value="TPR_REGION"/>
    <property type="match status" value="1"/>
</dbReference>
<feature type="signal peptide" evidence="4">
    <location>
        <begin position="1"/>
        <end position="28"/>
    </location>
</feature>
<dbReference type="Pfam" id="PF14559">
    <property type="entry name" value="TPR_19"/>
    <property type="match status" value="1"/>
</dbReference>
<dbReference type="InterPro" id="IPR050498">
    <property type="entry name" value="Ycf3"/>
</dbReference>
<dbReference type="InterPro" id="IPR011990">
    <property type="entry name" value="TPR-like_helical_dom_sf"/>
</dbReference>
<dbReference type="PATRIC" id="fig|445709.3.peg.2141"/>
<dbReference type="PANTHER" id="PTHR44858:SF1">
    <property type="entry name" value="UDP-N-ACETYLGLUCOSAMINE--PEPTIDE N-ACETYLGLUCOSAMINYLTRANSFERASE SPINDLY-RELATED"/>
    <property type="match status" value="1"/>
</dbReference>
<sequence length="202" mass="21808">MTFRFRFLPRPVLAVLTAVLIMSGAAQAQLLSPQQEAGAAIGKLVDSRQYQAALPRIDAYLKKYPRDAQMRFTRGRVLTELGQREQAIAAFTALTQDFPELPEPYNNLAALYAQEGHYEQARAALEMAIRTNPNFAVAYANLGDVYAKLATQAYARANQLAPSANVNAKIQALDHLLQSQTIAPVSAAPASAAPAVSGHTSP</sequence>
<dbReference type="PANTHER" id="PTHR44858">
    <property type="entry name" value="TETRATRICOPEPTIDE REPEAT PROTEIN 6"/>
    <property type="match status" value="1"/>
</dbReference>
<name>A0A0G3EUX9_9BURK</name>
<keyword evidence="2 3" id="KW-0802">TPR repeat</keyword>
<reference evidence="6" key="1">
    <citation type="submission" date="2015-06" db="EMBL/GenBank/DDBJ databases">
        <authorList>
            <person name="Lim Y.L."/>
            <person name="Ee R."/>
            <person name="Yong D."/>
            <person name="How K.Y."/>
            <person name="Yin W.F."/>
            <person name="Chan K.G."/>
        </authorList>
    </citation>
    <scope>NUCLEOTIDE SEQUENCE [LARGE SCALE GENOMIC DNA]</scope>
    <source>
        <strain evidence="6">DSM 25325</strain>
    </source>
</reference>
<dbReference type="STRING" id="445709.ABW99_10020"/>
<evidence type="ECO:0000313" key="6">
    <source>
        <dbReference type="Proteomes" id="UP000036700"/>
    </source>
</evidence>
<dbReference type="InterPro" id="IPR019734">
    <property type="entry name" value="TPR_rpt"/>
</dbReference>
<dbReference type="AlphaFoldDB" id="A0A0G3EUX9"/>
<organism evidence="5 6">
    <name type="scientific">Pandoraea thiooxydans</name>
    <dbReference type="NCBI Taxonomy" id="445709"/>
    <lineage>
        <taxon>Bacteria</taxon>
        <taxon>Pseudomonadati</taxon>
        <taxon>Pseudomonadota</taxon>
        <taxon>Betaproteobacteria</taxon>
        <taxon>Burkholderiales</taxon>
        <taxon>Burkholderiaceae</taxon>
        <taxon>Pandoraea</taxon>
    </lineage>
</organism>
<gene>
    <name evidence="5" type="ORF">ABW99_10020</name>
</gene>
<evidence type="ECO:0000313" key="5">
    <source>
        <dbReference type="EMBL" id="AKJ68496.1"/>
    </source>
</evidence>
<dbReference type="EMBL" id="CP011568">
    <property type="protein sequence ID" value="AKJ68496.1"/>
    <property type="molecule type" value="Genomic_DNA"/>
</dbReference>
<keyword evidence="4" id="KW-0732">Signal</keyword>
<keyword evidence="1" id="KW-0677">Repeat</keyword>
<accession>A0A0G3EUX9</accession>